<reference evidence="2 3" key="1">
    <citation type="submission" date="2022-05" db="EMBL/GenBank/DDBJ databases">
        <authorList>
            <consortium name="Genoscope - CEA"/>
            <person name="William W."/>
        </authorList>
    </citation>
    <scope>NUCLEOTIDE SEQUENCE [LARGE SCALE GENOMIC DNA]</scope>
</reference>
<sequence>MVFERDIPSCSPREVLIQYLRRALIDILQQVQNGIDSDCISFRLENLIDLLLRSAHLYQDGGQVLAVLRAALTAVENCRQSEDDPTTPAIVYNGMRGRPRMEIHAETLKFLLEFGFNAREIASMLSVSIRTIQRRMANFNLREEVPRYTLISDNDLDETCREIISEFPNCGVRRMRGFLLSMDIRVSWERIREAMRRTDPEGVLIRSLQLNIVHRREYSVRVALALWHIDSNHKLIRWNLVIHGAIDGATRLITSLHCCDNNKSETVFDLFLKAVEQYGLPSRVRGDHGVENMDVARFMLSHPQRGPDRGSFIAGKSCHNQRIERLWRDLFTGCTSFFYHTFMYLEEHGYLDITNQLHLFALHYVYLPRINRHLELFKRGWDMHPLSTEGNKSPVQLWYLLRPAHSVAGSELGEANITYYGVDWGGPLPEMEEDESTAAVVVPRIPCPLSDADYSELAALHSPVRHSDAFGIDVYISVVEFIAEKLGCNTGFMLF</sequence>
<dbReference type="InterPro" id="IPR036397">
    <property type="entry name" value="RNaseH_sf"/>
</dbReference>
<evidence type="ECO:0000313" key="3">
    <source>
        <dbReference type="Proteomes" id="UP001159405"/>
    </source>
</evidence>
<evidence type="ECO:0000259" key="1">
    <source>
        <dbReference type="Pfam" id="PF24764"/>
    </source>
</evidence>
<gene>
    <name evidence="2" type="ORF">PLOB_00020568</name>
</gene>
<dbReference type="PANTHER" id="PTHR46791">
    <property type="entry name" value="EXPRESSED PROTEIN"/>
    <property type="match status" value="1"/>
</dbReference>
<dbReference type="InterPro" id="IPR058913">
    <property type="entry name" value="Integrase_dom_put"/>
</dbReference>
<dbReference type="SUPFAM" id="SSF53098">
    <property type="entry name" value="Ribonuclease H-like"/>
    <property type="match status" value="1"/>
</dbReference>
<dbReference type="Pfam" id="PF24764">
    <property type="entry name" value="rva_4"/>
    <property type="match status" value="1"/>
</dbReference>
<evidence type="ECO:0000313" key="2">
    <source>
        <dbReference type="EMBL" id="CAH3111699.1"/>
    </source>
</evidence>
<dbReference type="Proteomes" id="UP001159405">
    <property type="component" value="Unassembled WGS sequence"/>
</dbReference>
<proteinExistence type="predicted"/>
<protein>
    <recommendedName>
        <fullName evidence="1">Integrase core domain-containing protein</fullName>
    </recommendedName>
</protein>
<dbReference type="Gene3D" id="3.30.420.10">
    <property type="entry name" value="Ribonuclease H-like superfamily/Ribonuclease H"/>
    <property type="match status" value="1"/>
</dbReference>
<accession>A0ABN8NL93</accession>
<keyword evidence="3" id="KW-1185">Reference proteome</keyword>
<organism evidence="2 3">
    <name type="scientific">Porites lobata</name>
    <dbReference type="NCBI Taxonomy" id="104759"/>
    <lineage>
        <taxon>Eukaryota</taxon>
        <taxon>Metazoa</taxon>
        <taxon>Cnidaria</taxon>
        <taxon>Anthozoa</taxon>
        <taxon>Hexacorallia</taxon>
        <taxon>Scleractinia</taxon>
        <taxon>Fungiina</taxon>
        <taxon>Poritidae</taxon>
        <taxon>Porites</taxon>
    </lineage>
</organism>
<feature type="domain" description="Integrase core" evidence="1">
    <location>
        <begin position="218"/>
        <end position="399"/>
    </location>
</feature>
<dbReference type="EMBL" id="CALNXK010000024">
    <property type="protein sequence ID" value="CAH3111699.1"/>
    <property type="molecule type" value="Genomic_DNA"/>
</dbReference>
<dbReference type="PANTHER" id="PTHR46791:SF11">
    <property type="entry name" value="INTEGRASE CATALYTIC DOMAIN-CONTAINING PROTEIN"/>
    <property type="match status" value="1"/>
</dbReference>
<dbReference type="InterPro" id="IPR012337">
    <property type="entry name" value="RNaseH-like_sf"/>
</dbReference>
<comment type="caution">
    <text evidence="2">The sequence shown here is derived from an EMBL/GenBank/DDBJ whole genome shotgun (WGS) entry which is preliminary data.</text>
</comment>
<name>A0ABN8NL93_9CNID</name>